<organism evidence="2 3">
    <name type="scientific">Clostridium liquoris</name>
    <dbReference type="NCBI Taxonomy" id="1289519"/>
    <lineage>
        <taxon>Bacteria</taxon>
        <taxon>Bacillati</taxon>
        <taxon>Bacillota</taxon>
        <taxon>Clostridia</taxon>
        <taxon>Eubacteriales</taxon>
        <taxon>Clostridiaceae</taxon>
        <taxon>Clostridium</taxon>
    </lineage>
</organism>
<dbReference type="InterPro" id="IPR035931">
    <property type="entry name" value="YlxR-like_sf"/>
</dbReference>
<dbReference type="RefSeq" id="WP_106062601.1">
    <property type="nucleotide sequence ID" value="NZ_PVXO01000008.1"/>
</dbReference>
<dbReference type="EMBL" id="PVXO01000008">
    <property type="protein sequence ID" value="PRR80249.1"/>
    <property type="molecule type" value="Genomic_DNA"/>
</dbReference>
<dbReference type="OrthoDB" id="9813251at2"/>
<dbReference type="NCBIfam" id="NF047356">
    <property type="entry name" value="RNA_bind_RnpM"/>
    <property type="match status" value="1"/>
</dbReference>
<dbReference type="PANTHER" id="PTHR34215">
    <property type="entry name" value="BLL0784 PROTEIN"/>
    <property type="match status" value="1"/>
</dbReference>
<dbReference type="Pfam" id="PF04296">
    <property type="entry name" value="YlxR"/>
    <property type="match status" value="1"/>
</dbReference>
<dbReference type="Gene3D" id="3.30.1230.10">
    <property type="entry name" value="YlxR-like"/>
    <property type="match status" value="1"/>
</dbReference>
<dbReference type="InterPro" id="IPR007393">
    <property type="entry name" value="YlxR_dom"/>
</dbReference>
<dbReference type="InterPro" id="IPR037465">
    <property type="entry name" value="YlxR"/>
</dbReference>
<dbReference type="AlphaFoldDB" id="A0A2T0B8M3"/>
<feature type="domain" description="YlxR" evidence="1">
    <location>
        <begin position="9"/>
        <end position="82"/>
    </location>
</feature>
<name>A0A2T0B8M3_9CLOT</name>
<dbReference type="SUPFAM" id="SSF64376">
    <property type="entry name" value="YlxR-like"/>
    <property type="match status" value="1"/>
</dbReference>
<gene>
    <name evidence="2" type="ORF">CLLI_04170</name>
</gene>
<dbReference type="Proteomes" id="UP000239706">
    <property type="component" value="Unassembled WGS sequence"/>
</dbReference>
<dbReference type="PANTHER" id="PTHR34215:SF1">
    <property type="entry name" value="YLXR DOMAIN-CONTAINING PROTEIN"/>
    <property type="match status" value="1"/>
</dbReference>
<comment type="caution">
    <text evidence="2">The sequence shown here is derived from an EMBL/GenBank/DDBJ whole genome shotgun (WGS) entry which is preliminary data.</text>
</comment>
<sequence>MKVKKIPQRMCTGCAEMKPKKDLIRVVKNKEGEVSIDLTGKKPGRGAYICKSVSCLQKAFKSKKLERNLETTISEEIYSKLKEEIENEG</sequence>
<dbReference type="CDD" id="cd00279">
    <property type="entry name" value="YlxR"/>
    <property type="match status" value="1"/>
</dbReference>
<proteinExistence type="predicted"/>
<reference evidence="2 3" key="1">
    <citation type="submission" date="2018-03" db="EMBL/GenBank/DDBJ databases">
        <title>Genome sequence of Clostridium liquoris DSM 100320.</title>
        <authorList>
            <person name="Poehlein A."/>
            <person name="Daniel R."/>
        </authorList>
    </citation>
    <scope>NUCLEOTIDE SEQUENCE [LARGE SCALE GENOMIC DNA]</scope>
    <source>
        <strain evidence="2 3">DSM 100320</strain>
    </source>
</reference>
<evidence type="ECO:0000313" key="2">
    <source>
        <dbReference type="EMBL" id="PRR80249.1"/>
    </source>
</evidence>
<keyword evidence="3" id="KW-1185">Reference proteome</keyword>
<accession>A0A2T0B8M3</accession>
<protein>
    <recommendedName>
        <fullName evidence="1">YlxR domain-containing protein</fullName>
    </recommendedName>
</protein>
<evidence type="ECO:0000259" key="1">
    <source>
        <dbReference type="Pfam" id="PF04296"/>
    </source>
</evidence>
<evidence type="ECO:0000313" key="3">
    <source>
        <dbReference type="Proteomes" id="UP000239706"/>
    </source>
</evidence>